<reference evidence="2 3" key="1">
    <citation type="submission" date="2021-01" db="EMBL/GenBank/DDBJ databases">
        <title>Chryseolinea sp. Jin1 Genome sequencing and assembly.</title>
        <authorList>
            <person name="Kim I."/>
        </authorList>
    </citation>
    <scope>NUCLEOTIDE SEQUENCE [LARGE SCALE GENOMIC DNA]</scope>
    <source>
        <strain evidence="2 3">Jin1</strain>
    </source>
</reference>
<keyword evidence="1" id="KW-0732">Signal</keyword>
<evidence type="ECO:0000256" key="1">
    <source>
        <dbReference type="SAM" id="SignalP"/>
    </source>
</evidence>
<feature type="chain" id="PRO_5047052455" description="Lipoprotein" evidence="1">
    <location>
        <begin position="19"/>
        <end position="392"/>
    </location>
</feature>
<comment type="caution">
    <text evidence="2">The sequence shown here is derived from an EMBL/GenBank/DDBJ whole genome shotgun (WGS) entry which is preliminary data.</text>
</comment>
<proteinExistence type="predicted"/>
<keyword evidence="3" id="KW-1185">Reference proteome</keyword>
<evidence type="ECO:0000313" key="3">
    <source>
        <dbReference type="Proteomes" id="UP000613030"/>
    </source>
</evidence>
<gene>
    <name evidence="2" type="ORF">JI741_11945</name>
</gene>
<dbReference type="EMBL" id="JAERRB010000003">
    <property type="protein sequence ID" value="MBL0741935.1"/>
    <property type="molecule type" value="Genomic_DNA"/>
</dbReference>
<name>A0ABS1KRG8_9BACT</name>
<dbReference type="RefSeq" id="WP_202009577.1">
    <property type="nucleotide sequence ID" value="NZ_JAERRB010000003.1"/>
</dbReference>
<protein>
    <recommendedName>
        <fullName evidence="4">Lipoprotein</fullName>
    </recommendedName>
</protein>
<feature type="signal peptide" evidence="1">
    <location>
        <begin position="1"/>
        <end position="18"/>
    </location>
</feature>
<accession>A0ABS1KRG8</accession>
<evidence type="ECO:0000313" key="2">
    <source>
        <dbReference type="EMBL" id="MBL0741935.1"/>
    </source>
</evidence>
<sequence>MPRVIVAAILLTALLSCAKKKPAEVDTASVPTTAFYYWQTSLGAFDWNDSLAQTMNIRKVYCRFFDVDWSEAAHAPVPVSPLHHYLYDRLWKPKTALVPVVFITNETFKKLHRDSVKMLARNVHRMVMAKITTLTMDTVSVRDYHYYLEEGTEKSYRVTSKRFDEQHVYDSIYQAKLSTIREIQFDCDWTTSTKDKYFSFLTEVKKLFAQQTVTSTIRLYQYKYPQLAGVPPVKRGMLMCYNAGDIRDSKTVNSIFNKKEIMSYLDAGTYPVALDYALPVFSWALLYRNGELKSILSNGELQETHKRHLFRQNKTHYTVTEDFVYGDDNNSLLVRSGDDIRIEEPDLAAVNEVAAWLGEHKNNPEAILSLYQLNNHDLQKHATEIQTLFRSF</sequence>
<dbReference type="PROSITE" id="PS51257">
    <property type="entry name" value="PROKAR_LIPOPROTEIN"/>
    <property type="match status" value="1"/>
</dbReference>
<dbReference type="Proteomes" id="UP000613030">
    <property type="component" value="Unassembled WGS sequence"/>
</dbReference>
<evidence type="ECO:0008006" key="4">
    <source>
        <dbReference type="Google" id="ProtNLM"/>
    </source>
</evidence>
<organism evidence="2 3">
    <name type="scientific">Chryseolinea lacunae</name>
    <dbReference type="NCBI Taxonomy" id="2801331"/>
    <lineage>
        <taxon>Bacteria</taxon>
        <taxon>Pseudomonadati</taxon>
        <taxon>Bacteroidota</taxon>
        <taxon>Cytophagia</taxon>
        <taxon>Cytophagales</taxon>
        <taxon>Fulvivirgaceae</taxon>
        <taxon>Chryseolinea</taxon>
    </lineage>
</organism>